<evidence type="ECO:0000313" key="3">
    <source>
        <dbReference type="Proteomes" id="UP000094638"/>
    </source>
</evidence>
<comment type="caution">
    <text evidence="2">The sequence shown here is derived from an EMBL/GenBank/DDBJ whole genome shotgun (WGS) entry which is preliminary data.</text>
</comment>
<keyword evidence="3" id="KW-1185">Reference proteome</keyword>
<dbReference type="Proteomes" id="UP000094638">
    <property type="component" value="Unassembled WGS sequence"/>
</dbReference>
<reference evidence="2 3" key="1">
    <citation type="journal article" date="2012" name="Science">
        <title>Ecological populations of bacteria act as socially cohesive units of antibiotic production and resistance.</title>
        <authorList>
            <person name="Cordero O.X."/>
            <person name="Wildschutte H."/>
            <person name="Kirkup B."/>
            <person name="Proehl S."/>
            <person name="Ngo L."/>
            <person name="Hussain F."/>
            <person name="Le Roux F."/>
            <person name="Mincer T."/>
            <person name="Polz M.F."/>
        </authorList>
    </citation>
    <scope>NUCLEOTIDE SEQUENCE [LARGE SCALE GENOMIC DNA]</scope>
    <source>
        <strain evidence="2 3">1F-267</strain>
    </source>
</reference>
<dbReference type="RefSeq" id="WP_017103495.1">
    <property type="nucleotide sequence ID" value="NZ_AJZO02000201.1"/>
</dbReference>
<keyword evidence="1" id="KW-0812">Transmembrane</keyword>
<accession>A0ABX3B6K8</accession>
<protein>
    <recommendedName>
        <fullName evidence="4">DUF3592 domain-containing protein</fullName>
    </recommendedName>
</protein>
<proteinExistence type="predicted"/>
<sequence>MKVDWVIVATIVAPLLAALLGAWLSRWFESRPKILVWYSHRSEFDIKNEPQEGEPIRVHTHAVNLKNTGKKSAKDIVVTHNYLPTNFRIIPPTPHRVEELPGGGKNIVIPNLVPDKEISISYLYYPPVTWAQINTAVEFDEGMAKVIDVIPTPSLPKAFQRVAFAMMFIGTVTTLYLIAELFRVLIA</sequence>
<feature type="transmembrane region" description="Helical" evidence="1">
    <location>
        <begin position="6"/>
        <end position="24"/>
    </location>
</feature>
<evidence type="ECO:0008006" key="4">
    <source>
        <dbReference type="Google" id="ProtNLM"/>
    </source>
</evidence>
<name>A0ABX3B6K8_9VIBR</name>
<dbReference type="EMBL" id="AJZO02000201">
    <property type="protein sequence ID" value="OEF47254.1"/>
    <property type="molecule type" value="Genomic_DNA"/>
</dbReference>
<gene>
    <name evidence="2" type="ORF">A163_07150</name>
</gene>
<keyword evidence="1" id="KW-0472">Membrane</keyword>
<evidence type="ECO:0000313" key="2">
    <source>
        <dbReference type="EMBL" id="OEF47254.1"/>
    </source>
</evidence>
<keyword evidence="1" id="KW-1133">Transmembrane helix</keyword>
<feature type="transmembrane region" description="Helical" evidence="1">
    <location>
        <begin position="162"/>
        <end position="186"/>
    </location>
</feature>
<organism evidence="2 3">
    <name type="scientific">Vibrio tasmaniensis 1F-267</name>
    <dbReference type="NCBI Taxonomy" id="1191324"/>
    <lineage>
        <taxon>Bacteria</taxon>
        <taxon>Pseudomonadati</taxon>
        <taxon>Pseudomonadota</taxon>
        <taxon>Gammaproteobacteria</taxon>
        <taxon>Vibrionales</taxon>
        <taxon>Vibrionaceae</taxon>
        <taxon>Vibrio</taxon>
    </lineage>
</organism>
<evidence type="ECO:0000256" key="1">
    <source>
        <dbReference type="SAM" id="Phobius"/>
    </source>
</evidence>